<dbReference type="OrthoDB" id="5966605at2"/>
<dbReference type="AlphaFoldDB" id="A0A5C8KYM3"/>
<dbReference type="RefSeq" id="WP_147891187.1">
    <property type="nucleotide sequence ID" value="NZ_VRTS01000003.1"/>
</dbReference>
<evidence type="ECO:0000313" key="2">
    <source>
        <dbReference type="Proteomes" id="UP000321248"/>
    </source>
</evidence>
<protein>
    <submittedName>
        <fullName evidence="1">Uncharacterized protein</fullName>
    </submittedName>
</protein>
<dbReference type="EMBL" id="VRTS01000003">
    <property type="protein sequence ID" value="TXK64375.1"/>
    <property type="molecule type" value="Genomic_DNA"/>
</dbReference>
<proteinExistence type="predicted"/>
<keyword evidence="2" id="KW-1185">Reference proteome</keyword>
<dbReference type="Proteomes" id="UP000321248">
    <property type="component" value="Unassembled WGS sequence"/>
</dbReference>
<name>A0A5C8KYM3_9GAMM</name>
<gene>
    <name evidence="1" type="ORF">FU658_05610</name>
</gene>
<evidence type="ECO:0000313" key="1">
    <source>
        <dbReference type="EMBL" id="TXK64375.1"/>
    </source>
</evidence>
<accession>A0A5C8KYM3</accession>
<comment type="caution">
    <text evidence="1">The sequence shown here is derived from an EMBL/GenBank/DDBJ whole genome shotgun (WGS) entry which is preliminary data.</text>
</comment>
<sequence>MSSVSAFPTTQLSDETLVARLYDMALSGEDGSEEFHRLDAECQRRLVSATATPEILKSIAATG</sequence>
<reference evidence="1 2" key="1">
    <citation type="submission" date="2019-08" db="EMBL/GenBank/DDBJ databases">
        <authorList>
            <person name="Karlyshev A.V."/>
        </authorList>
    </citation>
    <scope>NUCLEOTIDE SEQUENCE [LARGE SCALE GENOMIC DNA]</scope>
    <source>
        <strain evidence="1 2">Alg18-2.2</strain>
    </source>
</reference>
<organism evidence="1 2">
    <name type="scientific">Alkalisalibacterium limincola</name>
    <dbReference type="NCBI Taxonomy" id="2699169"/>
    <lineage>
        <taxon>Bacteria</taxon>
        <taxon>Pseudomonadati</taxon>
        <taxon>Pseudomonadota</taxon>
        <taxon>Gammaproteobacteria</taxon>
        <taxon>Lysobacterales</taxon>
        <taxon>Lysobacteraceae</taxon>
        <taxon>Alkalisalibacterium</taxon>
    </lineage>
</organism>